<proteinExistence type="predicted"/>
<dbReference type="Proteomes" id="UP000249046">
    <property type="component" value="Unassembled WGS sequence"/>
</dbReference>
<evidence type="ECO:0000313" key="3">
    <source>
        <dbReference type="Proteomes" id="UP000249046"/>
    </source>
</evidence>
<dbReference type="InterPro" id="IPR014917">
    <property type="entry name" value="DUF1800"/>
</dbReference>
<feature type="region of interest" description="Disordered" evidence="1">
    <location>
        <begin position="1"/>
        <end position="32"/>
    </location>
</feature>
<sequence>MPGCRKSEPSSPGRAPGRPSVSSSLSSTGPCMTPPCHGGIVHKIVAPPRSDAAARHASNKARARSRLRRSTWVCSRSSPHVGGDDLPRRREECFMEPASAGLSAAAFRRRLFAGLTGAVGATPAVSMRRPGKAPLAVAEDPAAAADMPAAFPIAPDRIGWLQKATFGFSTPEDYDLLQLPGATVDAKWEAWVERQLAPASIADADCDARIGAAGFSTLGKTLQQLWAQHYGDGANYFNRMLPVAETECATMIRAIYSKRQLFERVVNFWHDHFSVFGWEYDIGPIFTHYDRDVIRPNAFGNFRSMLEQVATSTAMQFYLDNYASRGADFNENYARELIELHTLGVANYFGPGDPFSVECLDSLIHCPDSMPAGYVDNDVYEAAGALTGWTIKNGHWQYPGDNDGTFVYRSDWHDRRNKIFLGEYLPANQPAMQDGRMVFDRLVAHPGTARFVARKLCRRFVGDTPSQALVDAVAVQFNTHIAAPDQIARMLRTILLSAEFKTSWGTGMRRPFEVTMSALRGLGANFTPRPDNTSAWTTTERLVSHLQQAGHRSFAWSPPNGYPDRQTAWASTGSLAMTLKLLAWVPEMRVDNDGSSAFVADILAQTRAAIPDAAARTAPAIIGYWATRLLGYQPEPTVSVATAFLQQNAAASAPINLDEDVWNTGNLARHYTQQRLRTAVGMLLMSPDYFRR</sequence>
<feature type="compositionally biased region" description="Low complexity" evidence="1">
    <location>
        <begin position="9"/>
        <end position="27"/>
    </location>
</feature>
<name>A0A2W5MA22_9GAMM</name>
<gene>
    <name evidence="2" type="ORF">DI564_07225</name>
</gene>
<protein>
    <recommendedName>
        <fullName evidence="4">DUF1800 domain-containing protein</fullName>
    </recommendedName>
</protein>
<evidence type="ECO:0000256" key="1">
    <source>
        <dbReference type="SAM" id="MobiDB-lite"/>
    </source>
</evidence>
<accession>A0A2W5MA22</accession>
<dbReference type="AlphaFoldDB" id="A0A2W5MA22"/>
<organism evidence="2 3">
    <name type="scientific">Rhodanobacter denitrificans</name>
    <dbReference type="NCBI Taxonomy" id="666685"/>
    <lineage>
        <taxon>Bacteria</taxon>
        <taxon>Pseudomonadati</taxon>
        <taxon>Pseudomonadota</taxon>
        <taxon>Gammaproteobacteria</taxon>
        <taxon>Lysobacterales</taxon>
        <taxon>Rhodanobacteraceae</taxon>
        <taxon>Rhodanobacter</taxon>
    </lineage>
</organism>
<dbReference type="Pfam" id="PF08811">
    <property type="entry name" value="DUF1800"/>
    <property type="match status" value="1"/>
</dbReference>
<evidence type="ECO:0008006" key="4">
    <source>
        <dbReference type="Google" id="ProtNLM"/>
    </source>
</evidence>
<evidence type="ECO:0000313" key="2">
    <source>
        <dbReference type="EMBL" id="PZQ16637.1"/>
    </source>
</evidence>
<reference evidence="2 3" key="1">
    <citation type="submission" date="2017-08" db="EMBL/GenBank/DDBJ databases">
        <title>Infants hospitalized years apart are colonized by the same room-sourced microbial strains.</title>
        <authorList>
            <person name="Brooks B."/>
            <person name="Olm M.R."/>
            <person name="Firek B.A."/>
            <person name="Baker R."/>
            <person name="Thomas B.C."/>
            <person name="Morowitz M.J."/>
            <person name="Banfield J.F."/>
        </authorList>
    </citation>
    <scope>NUCLEOTIDE SEQUENCE [LARGE SCALE GENOMIC DNA]</scope>
    <source>
        <strain evidence="2">S2_005_003_R2_42</strain>
    </source>
</reference>
<dbReference type="EMBL" id="QFPO01000005">
    <property type="protein sequence ID" value="PZQ16637.1"/>
    <property type="molecule type" value="Genomic_DNA"/>
</dbReference>
<feature type="region of interest" description="Disordered" evidence="1">
    <location>
        <begin position="49"/>
        <end position="68"/>
    </location>
</feature>
<feature type="compositionally biased region" description="Basic residues" evidence="1">
    <location>
        <begin position="57"/>
        <end position="68"/>
    </location>
</feature>
<comment type="caution">
    <text evidence="2">The sequence shown here is derived from an EMBL/GenBank/DDBJ whole genome shotgun (WGS) entry which is preliminary data.</text>
</comment>